<dbReference type="Proteomes" id="UP001237642">
    <property type="component" value="Unassembled WGS sequence"/>
</dbReference>
<organism evidence="2 3">
    <name type="scientific">Heracleum sosnowskyi</name>
    <dbReference type="NCBI Taxonomy" id="360622"/>
    <lineage>
        <taxon>Eukaryota</taxon>
        <taxon>Viridiplantae</taxon>
        <taxon>Streptophyta</taxon>
        <taxon>Embryophyta</taxon>
        <taxon>Tracheophyta</taxon>
        <taxon>Spermatophyta</taxon>
        <taxon>Magnoliopsida</taxon>
        <taxon>eudicotyledons</taxon>
        <taxon>Gunneridae</taxon>
        <taxon>Pentapetalae</taxon>
        <taxon>asterids</taxon>
        <taxon>campanulids</taxon>
        <taxon>Apiales</taxon>
        <taxon>Apiaceae</taxon>
        <taxon>Apioideae</taxon>
        <taxon>apioid superclade</taxon>
        <taxon>Tordylieae</taxon>
        <taxon>Tordyliinae</taxon>
        <taxon>Heracleum</taxon>
    </lineage>
</organism>
<comment type="caution">
    <text evidence="2">The sequence shown here is derived from an EMBL/GenBank/DDBJ whole genome shotgun (WGS) entry which is preliminary data.</text>
</comment>
<accession>A0AAD8N9G3</accession>
<dbReference type="EMBL" id="JAUIZM010000001">
    <property type="protein sequence ID" value="KAK1400892.1"/>
    <property type="molecule type" value="Genomic_DNA"/>
</dbReference>
<reference evidence="2" key="1">
    <citation type="submission" date="2023-02" db="EMBL/GenBank/DDBJ databases">
        <title>Genome of toxic invasive species Heracleum sosnowskyi carries increased number of genes despite the absence of recent whole-genome duplications.</title>
        <authorList>
            <person name="Schelkunov M."/>
            <person name="Shtratnikova V."/>
            <person name="Makarenko M."/>
            <person name="Klepikova A."/>
            <person name="Omelchenko D."/>
            <person name="Novikova G."/>
            <person name="Obukhova E."/>
            <person name="Bogdanov V."/>
            <person name="Penin A."/>
            <person name="Logacheva M."/>
        </authorList>
    </citation>
    <scope>NUCLEOTIDE SEQUENCE</scope>
    <source>
        <strain evidence="2">Hsosn_3</strain>
        <tissue evidence="2">Leaf</tissue>
    </source>
</reference>
<dbReference type="Pfam" id="PF07944">
    <property type="entry name" value="Beta-AFase-like_GH127_cat"/>
    <property type="match status" value="1"/>
</dbReference>
<evidence type="ECO:0000313" key="3">
    <source>
        <dbReference type="Proteomes" id="UP001237642"/>
    </source>
</evidence>
<dbReference type="InterPro" id="IPR012878">
    <property type="entry name" value="Beta-AFase-like_GH127_cat"/>
</dbReference>
<dbReference type="PANTHER" id="PTHR31151">
    <property type="entry name" value="PROLINE-TRNA LIGASE (DUF1680)"/>
    <property type="match status" value="1"/>
</dbReference>
<evidence type="ECO:0000313" key="2">
    <source>
        <dbReference type="EMBL" id="KAK1400892.1"/>
    </source>
</evidence>
<reference evidence="2" key="2">
    <citation type="submission" date="2023-05" db="EMBL/GenBank/DDBJ databases">
        <authorList>
            <person name="Schelkunov M.I."/>
        </authorList>
    </citation>
    <scope>NUCLEOTIDE SEQUENCE</scope>
    <source>
        <strain evidence="2">Hsosn_3</strain>
        <tissue evidence="2">Leaf</tissue>
    </source>
</reference>
<feature type="domain" description="Non-reducing end beta-L-arabinofuranosidase-like GH127 catalytic" evidence="1">
    <location>
        <begin position="33"/>
        <end position="77"/>
    </location>
</feature>
<gene>
    <name evidence="2" type="ORF">POM88_000497</name>
</gene>
<protein>
    <recommendedName>
        <fullName evidence="1">Non-reducing end beta-L-arabinofuranosidase-like GH127 catalytic domain-containing protein</fullName>
    </recommendedName>
</protein>
<name>A0AAD8N9G3_9APIA</name>
<keyword evidence="3" id="KW-1185">Reference proteome</keyword>
<sequence length="145" mass="16538">MARAHWYYRPQDMSKGRKAYHRTMEFAVPHRPGVMIYTLPLGHGQSKAVSQHGWGTKDNSFWCCYGTGIESFSKLGDSIYFEQAGQVPGIYVIQYVSSSINWESGNVLLVQKVMHVVSWDNYLRVTISVSSKRIYGSIKDLLWAP</sequence>
<evidence type="ECO:0000259" key="1">
    <source>
        <dbReference type="Pfam" id="PF07944"/>
    </source>
</evidence>
<dbReference type="AlphaFoldDB" id="A0AAD8N9G3"/>
<proteinExistence type="predicted"/>
<dbReference type="PANTHER" id="PTHR31151:SF0">
    <property type="entry name" value="PROLINE-TRNA LIGASE (DUF1680)"/>
    <property type="match status" value="1"/>
</dbReference>